<dbReference type="CDD" id="cd02440">
    <property type="entry name" value="AdoMet_MTases"/>
    <property type="match status" value="1"/>
</dbReference>
<dbReference type="AlphaFoldDB" id="A0A6J6TS94"/>
<gene>
    <name evidence="2" type="ORF">UFOPK2855_00121</name>
</gene>
<dbReference type="Pfam" id="PF13847">
    <property type="entry name" value="Methyltransf_31"/>
    <property type="match status" value="1"/>
</dbReference>
<name>A0A6J6TS94_9ZZZZ</name>
<proteinExistence type="predicted"/>
<evidence type="ECO:0000259" key="1">
    <source>
        <dbReference type="Pfam" id="PF13847"/>
    </source>
</evidence>
<sequence length="376" mass="43049">MTAPERPFLDFYEKHKIIPTSLEITHKQKFFTQRNYLFETLGIPTRFLNSTRILELGPGTGQKAEHLLSLNPASYTAIDNNPESIKSTQDMIDKSGYSGTATVTSADFSEYVDSNRYDLVLAELVVITQHDPLLFLGKLVKLLRPGGVLVYTCSDSISLLSEILRRAIVNKLELVSDNLRESADAIANFFRPDLNSLDGMNRSHTDWAIDQIIKPTIGPQMTIADSLQSFQNEAVFHGSSPRFVEDYRWYKDPDSSIESLNSVAIENFWAKCHNFIDYRFNYKSLSSEVNQEIYAATNRLYSTVAEAMWSHDSEQIVTTDCQEIQSLISENCQETNLSLESFLKYWRTKNVLDLEPFRPWWGRGTQYMSVMKRHDS</sequence>
<protein>
    <submittedName>
        <fullName evidence="2">Unannotated protein</fullName>
    </submittedName>
</protein>
<reference evidence="2" key="1">
    <citation type="submission" date="2020-05" db="EMBL/GenBank/DDBJ databases">
        <authorList>
            <person name="Chiriac C."/>
            <person name="Salcher M."/>
            <person name="Ghai R."/>
            <person name="Kavagutti S V."/>
        </authorList>
    </citation>
    <scope>NUCLEOTIDE SEQUENCE</scope>
</reference>
<dbReference type="Gene3D" id="3.40.50.150">
    <property type="entry name" value="Vaccinia Virus protein VP39"/>
    <property type="match status" value="1"/>
</dbReference>
<accession>A0A6J6TS94</accession>
<organism evidence="2">
    <name type="scientific">freshwater metagenome</name>
    <dbReference type="NCBI Taxonomy" id="449393"/>
    <lineage>
        <taxon>unclassified sequences</taxon>
        <taxon>metagenomes</taxon>
        <taxon>ecological metagenomes</taxon>
    </lineage>
</organism>
<dbReference type="InterPro" id="IPR029063">
    <property type="entry name" value="SAM-dependent_MTases_sf"/>
</dbReference>
<dbReference type="SUPFAM" id="SSF53335">
    <property type="entry name" value="S-adenosyl-L-methionine-dependent methyltransferases"/>
    <property type="match status" value="1"/>
</dbReference>
<evidence type="ECO:0000313" key="2">
    <source>
        <dbReference type="EMBL" id="CAB4750350.1"/>
    </source>
</evidence>
<dbReference type="InterPro" id="IPR025714">
    <property type="entry name" value="Methyltranfer_dom"/>
</dbReference>
<dbReference type="EMBL" id="CAEZZK010000011">
    <property type="protein sequence ID" value="CAB4750350.1"/>
    <property type="molecule type" value="Genomic_DNA"/>
</dbReference>
<feature type="domain" description="Methyltransferase" evidence="1">
    <location>
        <begin position="50"/>
        <end position="159"/>
    </location>
</feature>